<dbReference type="Pfam" id="PF00578">
    <property type="entry name" value="AhpC-TSA"/>
    <property type="match status" value="1"/>
</dbReference>
<dbReference type="CDD" id="cd02966">
    <property type="entry name" value="TlpA_like_family"/>
    <property type="match status" value="1"/>
</dbReference>
<dbReference type="PROSITE" id="PS51257">
    <property type="entry name" value="PROKAR_LIPOPROTEIN"/>
    <property type="match status" value="1"/>
</dbReference>
<keyword evidence="1" id="KW-1133">Transmembrane helix</keyword>
<keyword evidence="3" id="KW-0413">Isomerase</keyword>
<evidence type="ECO:0000256" key="1">
    <source>
        <dbReference type="SAM" id="Phobius"/>
    </source>
</evidence>
<evidence type="ECO:0000313" key="3">
    <source>
        <dbReference type="EMBL" id="SHG07055.1"/>
    </source>
</evidence>
<dbReference type="InterPro" id="IPR013766">
    <property type="entry name" value="Thioredoxin_domain"/>
</dbReference>
<reference evidence="4" key="1">
    <citation type="submission" date="2016-11" db="EMBL/GenBank/DDBJ databases">
        <authorList>
            <person name="Varghese N."/>
            <person name="Submissions S."/>
        </authorList>
    </citation>
    <scope>NUCLEOTIDE SEQUENCE [LARGE SCALE GENOMIC DNA]</scope>
    <source>
        <strain evidence="4">DSM 16990</strain>
    </source>
</reference>
<dbReference type="RefSeq" id="WP_073233041.1">
    <property type="nucleotide sequence ID" value="NZ_FQUQ01000004.1"/>
</dbReference>
<dbReference type="SUPFAM" id="SSF52833">
    <property type="entry name" value="Thioredoxin-like"/>
    <property type="match status" value="1"/>
</dbReference>
<dbReference type="GO" id="GO:0016209">
    <property type="term" value="F:antioxidant activity"/>
    <property type="evidence" value="ECO:0007669"/>
    <property type="project" value="InterPro"/>
</dbReference>
<protein>
    <submittedName>
        <fullName evidence="3">Thiol-disulfide isomerase or thioredoxin</fullName>
    </submittedName>
</protein>
<dbReference type="InterPro" id="IPR050553">
    <property type="entry name" value="Thioredoxin_ResA/DsbE_sf"/>
</dbReference>
<accession>A0A1M5GTR7</accession>
<dbReference type="PROSITE" id="PS51352">
    <property type="entry name" value="THIOREDOXIN_2"/>
    <property type="match status" value="1"/>
</dbReference>
<keyword evidence="4" id="KW-1185">Reference proteome</keyword>
<evidence type="ECO:0000313" key="4">
    <source>
        <dbReference type="Proteomes" id="UP000184287"/>
    </source>
</evidence>
<evidence type="ECO:0000259" key="2">
    <source>
        <dbReference type="PROSITE" id="PS51352"/>
    </source>
</evidence>
<dbReference type="Proteomes" id="UP000184287">
    <property type="component" value="Unassembled WGS sequence"/>
</dbReference>
<organism evidence="3 4">
    <name type="scientific">Pedobacter caeni</name>
    <dbReference type="NCBI Taxonomy" id="288992"/>
    <lineage>
        <taxon>Bacteria</taxon>
        <taxon>Pseudomonadati</taxon>
        <taxon>Bacteroidota</taxon>
        <taxon>Sphingobacteriia</taxon>
        <taxon>Sphingobacteriales</taxon>
        <taxon>Sphingobacteriaceae</taxon>
        <taxon>Pedobacter</taxon>
    </lineage>
</organism>
<dbReference type="Gene3D" id="3.40.30.10">
    <property type="entry name" value="Glutaredoxin"/>
    <property type="match status" value="1"/>
</dbReference>
<dbReference type="AlphaFoldDB" id="A0A1M5GTR7"/>
<dbReference type="InterPro" id="IPR036249">
    <property type="entry name" value="Thioredoxin-like_sf"/>
</dbReference>
<feature type="transmembrane region" description="Helical" evidence="1">
    <location>
        <begin position="17"/>
        <end position="34"/>
    </location>
</feature>
<dbReference type="EMBL" id="FQUQ01000004">
    <property type="protein sequence ID" value="SHG07055.1"/>
    <property type="molecule type" value="Genomic_DNA"/>
</dbReference>
<gene>
    <name evidence="3" type="ORF">SAMN04488522_104362</name>
</gene>
<dbReference type="InterPro" id="IPR000866">
    <property type="entry name" value="AhpC/TSA"/>
</dbReference>
<keyword evidence="1" id="KW-0472">Membrane</keyword>
<dbReference type="GO" id="GO:0016853">
    <property type="term" value="F:isomerase activity"/>
    <property type="evidence" value="ECO:0007669"/>
    <property type="project" value="UniProtKB-KW"/>
</dbReference>
<sequence>MNDIHRMGLVLPFPNKYTYIIIYLFTLIIGCYSAKAQSSKAIDVTTKGIQIGQQVPDITITNIHNYKAKTAKISDFKGKLLIIDFWATWCSPCIAMIPKMDSLQKQFGDKIQVLSVTYQSEKVAMPFLSKLEEQQKKHYNLPIVTDSKELHRLFPHIYLPHYVWIGASGNVAAITSYQEVNETAIKSFLSKGTTLQQKKDEYRPYDIKKSLRANLSDVDIVTAYSSTLTKYIPGLTPIMDVSIDSIAGKKITILNCPLLLLYDTALRDKFILSKNRLVIETIDSNLINSKLKGTAYRKWLENGNGFCYELNVEPEFAKNIYEFMRDDLRKLFPKYRAVIEKRNKEVYILKRTSEVDKIGTIGQPYSASFSHNGCKMVNTYLIQLISQLNMIYQQKCPYPIIDGTGYLGKVDIELDANLSNIDSINKALMRYDLAFEKSEAPIEILVIKDAPGLTVK</sequence>
<name>A0A1M5GTR7_9SPHI</name>
<proteinExistence type="predicted"/>
<feature type="domain" description="Thioredoxin" evidence="2">
    <location>
        <begin position="49"/>
        <end position="190"/>
    </location>
</feature>
<dbReference type="GO" id="GO:0016491">
    <property type="term" value="F:oxidoreductase activity"/>
    <property type="evidence" value="ECO:0007669"/>
    <property type="project" value="InterPro"/>
</dbReference>
<dbReference type="STRING" id="288992.SAMN04488522_104362"/>
<dbReference type="OrthoDB" id="1118217at2"/>
<keyword evidence="1" id="KW-0812">Transmembrane</keyword>
<dbReference type="PANTHER" id="PTHR42852:SF18">
    <property type="entry name" value="CHROMOSOME UNDETERMINED SCAFFOLD_47, WHOLE GENOME SHOTGUN SEQUENCE"/>
    <property type="match status" value="1"/>
</dbReference>
<dbReference type="PANTHER" id="PTHR42852">
    <property type="entry name" value="THIOL:DISULFIDE INTERCHANGE PROTEIN DSBE"/>
    <property type="match status" value="1"/>
</dbReference>